<evidence type="ECO:0000256" key="1">
    <source>
        <dbReference type="ARBA" id="ARBA00004141"/>
    </source>
</evidence>
<name>A0A1B9GMK4_9TREE</name>
<feature type="transmembrane region" description="Helical" evidence="6">
    <location>
        <begin position="341"/>
        <end position="358"/>
    </location>
</feature>
<dbReference type="GO" id="GO:0022857">
    <property type="term" value="F:transmembrane transporter activity"/>
    <property type="evidence" value="ECO:0007669"/>
    <property type="project" value="InterPro"/>
</dbReference>
<keyword evidence="2 6" id="KW-0812">Transmembrane</keyword>
<dbReference type="EMBL" id="KI669510">
    <property type="protein sequence ID" value="OCF32227.1"/>
    <property type="molecule type" value="Genomic_DNA"/>
</dbReference>
<protein>
    <recommendedName>
        <fullName evidence="9">Major facilitator superfamily (MFS) profile domain-containing protein</fullName>
    </recommendedName>
</protein>
<dbReference type="Proteomes" id="UP000092666">
    <property type="component" value="Unassembled WGS sequence"/>
</dbReference>
<dbReference type="SUPFAM" id="SSF103473">
    <property type="entry name" value="MFS general substrate transporter"/>
    <property type="match status" value="1"/>
</dbReference>
<keyword evidence="8" id="KW-1185">Reference proteome</keyword>
<accession>A0A1B9GMK4</accession>
<keyword evidence="4 6" id="KW-0472">Membrane</keyword>
<dbReference type="OrthoDB" id="2587581at2759"/>
<organism evidence="7 8">
    <name type="scientific">Kwoniella heveanensis BCC8398</name>
    <dbReference type="NCBI Taxonomy" id="1296120"/>
    <lineage>
        <taxon>Eukaryota</taxon>
        <taxon>Fungi</taxon>
        <taxon>Dikarya</taxon>
        <taxon>Basidiomycota</taxon>
        <taxon>Agaricomycotina</taxon>
        <taxon>Tremellomycetes</taxon>
        <taxon>Tremellales</taxon>
        <taxon>Cryptococcaceae</taxon>
        <taxon>Kwoniella</taxon>
    </lineage>
</organism>
<feature type="compositionally biased region" description="Low complexity" evidence="5">
    <location>
        <begin position="25"/>
        <end position="35"/>
    </location>
</feature>
<feature type="transmembrane region" description="Helical" evidence="6">
    <location>
        <begin position="82"/>
        <end position="102"/>
    </location>
</feature>
<evidence type="ECO:0000256" key="2">
    <source>
        <dbReference type="ARBA" id="ARBA00022692"/>
    </source>
</evidence>
<feature type="transmembrane region" description="Helical" evidence="6">
    <location>
        <begin position="175"/>
        <end position="198"/>
    </location>
</feature>
<dbReference type="PANTHER" id="PTHR23501:SF87">
    <property type="entry name" value="SIDEROPHORE IRON TRANSPORTER 2"/>
    <property type="match status" value="1"/>
</dbReference>
<evidence type="ECO:0000313" key="7">
    <source>
        <dbReference type="EMBL" id="OCF32227.1"/>
    </source>
</evidence>
<evidence type="ECO:0000256" key="3">
    <source>
        <dbReference type="ARBA" id="ARBA00022989"/>
    </source>
</evidence>
<feature type="transmembrane region" description="Helical" evidence="6">
    <location>
        <begin position="309"/>
        <end position="329"/>
    </location>
</feature>
<dbReference type="Pfam" id="PF07690">
    <property type="entry name" value="MFS_1"/>
    <property type="match status" value="1"/>
</dbReference>
<keyword evidence="3 6" id="KW-1133">Transmembrane helix</keyword>
<reference evidence="7 8" key="1">
    <citation type="submission" date="2013-07" db="EMBL/GenBank/DDBJ databases">
        <title>The Genome Sequence of Cryptococcus heveanensis BCC8398.</title>
        <authorList>
            <consortium name="The Broad Institute Genome Sequencing Platform"/>
            <person name="Cuomo C."/>
            <person name="Litvintseva A."/>
            <person name="Chen Y."/>
            <person name="Heitman J."/>
            <person name="Sun S."/>
            <person name="Springer D."/>
            <person name="Dromer F."/>
            <person name="Young S.K."/>
            <person name="Zeng Q."/>
            <person name="Gargeya S."/>
            <person name="Fitzgerald M."/>
            <person name="Abouelleil A."/>
            <person name="Alvarado L."/>
            <person name="Berlin A.M."/>
            <person name="Chapman S.B."/>
            <person name="Dewar J."/>
            <person name="Goldberg J."/>
            <person name="Griggs A."/>
            <person name="Gujja S."/>
            <person name="Hansen M."/>
            <person name="Howarth C."/>
            <person name="Imamovic A."/>
            <person name="Larimer J."/>
            <person name="McCowan C."/>
            <person name="Murphy C."/>
            <person name="Pearson M."/>
            <person name="Priest M."/>
            <person name="Roberts A."/>
            <person name="Saif S."/>
            <person name="Shea T."/>
            <person name="Sykes S."/>
            <person name="Wortman J."/>
            <person name="Nusbaum C."/>
            <person name="Birren B."/>
        </authorList>
    </citation>
    <scope>NUCLEOTIDE SEQUENCE [LARGE SCALE GENOMIC DNA]</scope>
    <source>
        <strain evidence="7 8">BCC8398</strain>
    </source>
</reference>
<evidence type="ECO:0008006" key="9">
    <source>
        <dbReference type="Google" id="ProtNLM"/>
    </source>
</evidence>
<evidence type="ECO:0000256" key="6">
    <source>
        <dbReference type="SAM" id="Phobius"/>
    </source>
</evidence>
<evidence type="ECO:0000256" key="5">
    <source>
        <dbReference type="SAM" id="MobiDB-lite"/>
    </source>
</evidence>
<evidence type="ECO:0000256" key="4">
    <source>
        <dbReference type="ARBA" id="ARBA00023136"/>
    </source>
</evidence>
<feature type="transmembrane region" description="Helical" evidence="6">
    <location>
        <begin position="513"/>
        <end position="533"/>
    </location>
</feature>
<feature type="region of interest" description="Disordered" evidence="5">
    <location>
        <begin position="614"/>
        <end position="634"/>
    </location>
</feature>
<feature type="region of interest" description="Disordered" evidence="5">
    <location>
        <begin position="1"/>
        <end position="59"/>
    </location>
</feature>
<proteinExistence type="predicted"/>
<feature type="transmembrane region" description="Helical" evidence="6">
    <location>
        <begin position="152"/>
        <end position="169"/>
    </location>
</feature>
<feature type="transmembrane region" description="Helical" evidence="6">
    <location>
        <begin position="445"/>
        <end position="463"/>
    </location>
</feature>
<dbReference type="GO" id="GO:0005886">
    <property type="term" value="C:plasma membrane"/>
    <property type="evidence" value="ECO:0007669"/>
    <property type="project" value="TreeGrafter"/>
</dbReference>
<dbReference type="PANTHER" id="PTHR23501">
    <property type="entry name" value="MAJOR FACILITATOR SUPERFAMILY"/>
    <property type="match status" value="1"/>
</dbReference>
<dbReference type="InterPro" id="IPR036259">
    <property type="entry name" value="MFS_trans_sf"/>
</dbReference>
<feature type="transmembrane region" description="Helical" evidence="6">
    <location>
        <begin position="419"/>
        <end position="436"/>
    </location>
</feature>
<evidence type="ECO:0000313" key="8">
    <source>
        <dbReference type="Proteomes" id="UP000092666"/>
    </source>
</evidence>
<feature type="transmembrane region" description="Helical" evidence="6">
    <location>
        <begin position="378"/>
        <end position="399"/>
    </location>
</feature>
<feature type="transmembrane region" description="Helical" evidence="6">
    <location>
        <begin position="243"/>
        <end position="267"/>
    </location>
</feature>
<feature type="transmembrane region" description="Helical" evidence="6">
    <location>
        <begin position="583"/>
        <end position="603"/>
    </location>
</feature>
<sequence length="642" mass="70601">MSGKDERVLAPGDAPTDNAVTPTLAREAGAGAANAVDEGNYHRDDKSASDVDGSLEDGKSGLIEEKSKGVVEMESLQGRLNVKILAVLYGCFMLLAYCLSLNQYTSSYFLNYAVSYSFGKHSLQATIGTITSVFQAMSQPPIAKFADVFGRVNAYVGCVIFYVVGYIIVASSNSITTYAVGNSIYILGISGLFLLQNIIISDISSLRNRYWWTFFPSIPGAINAFVAAYVVDSFLGHGDQTKQWRWGFGIFIILTPVLATPITLVLWRYTRPTRLLRQEQKAAKAAKVRLPFADRFWIGTKAFFWQLDFIGLVLFTLGFGLFFVTITLANSRTARWSDAHSIAQLVVGFVLICGFVVWERFYAPHPLLPFALLRRKTVIGCTLIALFHPMAGRIVGGYLTTFFQVAAEQSIISTSRLTSFPTIAGTVTAIFGGLAARHFRMLKPFIILGFVMEVLAIGLMIRFRRSTNTQGELAVVQLLRGAANGFIPFPTQSLIQAAAPHEHLGAITAGWLVVYYLSGGIGSAIGGAMWTNIVPDKLEEYLNGNNTLIQLAYSSPFEYAKLYPPGTPERAAIARAQDEAQRVIVIVGLCIAILALLSSIFLIDNYKLTDNQSLEESERNPQLAAEKREQEGVQPKRWYNIL</sequence>
<feature type="transmembrane region" description="Helical" evidence="6">
    <location>
        <begin position="210"/>
        <end position="231"/>
    </location>
</feature>
<gene>
    <name evidence="7" type="ORF">I316_06141</name>
</gene>
<comment type="subcellular location">
    <subcellularLocation>
        <location evidence="1">Membrane</location>
        <topology evidence="1">Multi-pass membrane protein</topology>
    </subcellularLocation>
</comment>
<dbReference type="AlphaFoldDB" id="A0A1B9GMK4"/>
<reference evidence="8" key="2">
    <citation type="submission" date="2013-12" db="EMBL/GenBank/DDBJ databases">
        <title>Evolution of pathogenesis and genome organization in the Tremellales.</title>
        <authorList>
            <person name="Cuomo C."/>
            <person name="Litvintseva A."/>
            <person name="Heitman J."/>
            <person name="Chen Y."/>
            <person name="Sun S."/>
            <person name="Springer D."/>
            <person name="Dromer F."/>
            <person name="Young S."/>
            <person name="Zeng Q."/>
            <person name="Chapman S."/>
            <person name="Gujja S."/>
            <person name="Saif S."/>
            <person name="Birren B."/>
        </authorList>
    </citation>
    <scope>NUCLEOTIDE SEQUENCE [LARGE SCALE GENOMIC DNA]</scope>
    <source>
        <strain evidence="8">BCC8398</strain>
    </source>
</reference>
<dbReference type="InterPro" id="IPR011701">
    <property type="entry name" value="MFS"/>
</dbReference>
<feature type="compositionally biased region" description="Basic and acidic residues" evidence="5">
    <location>
        <begin position="39"/>
        <end position="49"/>
    </location>
</feature>
<dbReference type="Gene3D" id="1.20.1250.20">
    <property type="entry name" value="MFS general substrate transporter like domains"/>
    <property type="match status" value="2"/>
</dbReference>